<evidence type="ECO:0000313" key="4">
    <source>
        <dbReference type="Proteomes" id="UP001169027"/>
    </source>
</evidence>
<dbReference type="InterPro" id="IPR025295">
    <property type="entry name" value="eCIS_core_dom"/>
</dbReference>
<accession>A0ABT8S5R9</accession>
<proteinExistence type="predicted"/>
<evidence type="ECO:0000313" key="3">
    <source>
        <dbReference type="EMBL" id="MDO1534267.1"/>
    </source>
</evidence>
<name>A0ABT8S5R9_9BURK</name>
<organism evidence="3 4">
    <name type="scientific">Variovorax ginsengisoli</name>
    <dbReference type="NCBI Taxonomy" id="363844"/>
    <lineage>
        <taxon>Bacteria</taxon>
        <taxon>Pseudomonadati</taxon>
        <taxon>Pseudomonadota</taxon>
        <taxon>Betaproteobacteria</taxon>
        <taxon>Burkholderiales</taxon>
        <taxon>Comamonadaceae</taxon>
        <taxon>Variovorax</taxon>
    </lineage>
</organism>
<dbReference type="Proteomes" id="UP001169027">
    <property type="component" value="Unassembled WGS sequence"/>
</dbReference>
<comment type="caution">
    <text evidence="3">The sequence shown here is derived from an EMBL/GenBank/DDBJ whole genome shotgun (WGS) entry which is preliminary data.</text>
</comment>
<feature type="region of interest" description="Disordered" evidence="1">
    <location>
        <begin position="82"/>
        <end position="113"/>
    </location>
</feature>
<protein>
    <submittedName>
        <fullName evidence="3">DUF4157 domain-containing protein</fullName>
    </submittedName>
</protein>
<keyword evidence="4" id="KW-1185">Reference proteome</keyword>
<sequence length="503" mass="55373">MYAPQAARTQVRKSASRTAWVGSPPLHGVVQRKLTIGAIDDPLEHEADRIAEKVLRAPDNELSFTPGPPRISRACARCEREEEQEKGLLQRSPEPGEAVAESLSQGLGATGGGRALPPATRLFMERRFGADFSAVRIHADASDNEHARQLNAQAFTIGNHIHFRHGKFDPDHHAGRLLLAHELVHTLQQGHATPRVQRKTEAEWKTEATAFETQILAAPEFKALDGVSKGNVTWIIAQARTKPLGDAKGQRLYYLFKLLKAIATPFVGTSTGSGYGCSPDVAKQNREVVDKALKTEAIWGGAYSDVDELSVASATHMVERTGEQGKKYKVDRSDPKNIRVKIKVKLNGAPDEVSKIKGLEDAIERSISMTTKGYYVDIVFVDKSGPDVFEFTVKFCEWPNSGNWASSPVTLSHEVHHALGLDDRYDYIESHSSRSSMRLEMRLSLFVQQMKKTAGPRDAYSKMAYNNNPLLAEDVCAVAFAAGADRNKCIEARKSLDPANVPP</sequence>
<evidence type="ECO:0000256" key="1">
    <source>
        <dbReference type="SAM" id="MobiDB-lite"/>
    </source>
</evidence>
<dbReference type="Pfam" id="PF13699">
    <property type="entry name" value="eCIS_core"/>
    <property type="match status" value="1"/>
</dbReference>
<feature type="domain" description="eCIS core" evidence="2">
    <location>
        <begin position="116"/>
        <end position="191"/>
    </location>
</feature>
<dbReference type="RefSeq" id="WP_301811756.1">
    <property type="nucleotide sequence ID" value="NZ_JAUJZH010000013.1"/>
</dbReference>
<reference evidence="3" key="1">
    <citation type="submission" date="2023-06" db="EMBL/GenBank/DDBJ databases">
        <authorList>
            <person name="Jiang Y."/>
            <person name="Liu Q."/>
        </authorList>
    </citation>
    <scope>NUCLEOTIDE SEQUENCE</scope>
    <source>
        <strain evidence="3">CGMCC 1.12090</strain>
    </source>
</reference>
<evidence type="ECO:0000259" key="2">
    <source>
        <dbReference type="Pfam" id="PF13699"/>
    </source>
</evidence>
<dbReference type="EMBL" id="JAUKVY010000013">
    <property type="protein sequence ID" value="MDO1534267.1"/>
    <property type="molecule type" value="Genomic_DNA"/>
</dbReference>
<gene>
    <name evidence="3" type="ORF">Q2T77_18420</name>
</gene>